<reference evidence="1 2" key="1">
    <citation type="journal article" date="2024" name="BMC Genomics">
        <title>Genome assembly of redclaw crayfish (Cherax quadricarinatus) provides insights into its immune adaptation and hypoxia tolerance.</title>
        <authorList>
            <person name="Liu Z."/>
            <person name="Zheng J."/>
            <person name="Li H."/>
            <person name="Fang K."/>
            <person name="Wang S."/>
            <person name="He J."/>
            <person name="Zhou D."/>
            <person name="Weng S."/>
            <person name="Chi M."/>
            <person name="Gu Z."/>
            <person name="He J."/>
            <person name="Li F."/>
            <person name="Wang M."/>
        </authorList>
    </citation>
    <scope>NUCLEOTIDE SEQUENCE [LARGE SCALE GENOMIC DNA]</scope>
    <source>
        <strain evidence="1">ZL_2023a</strain>
    </source>
</reference>
<comment type="caution">
    <text evidence="1">The sequence shown here is derived from an EMBL/GenBank/DDBJ whole genome shotgun (WGS) entry which is preliminary data.</text>
</comment>
<accession>A0AAW0WVM3</accession>
<dbReference type="Proteomes" id="UP001445076">
    <property type="component" value="Unassembled WGS sequence"/>
</dbReference>
<sequence length="339" mass="38840">MVRAEVSVWRRGAWTCVAASLLLLTYTNTFKPLLHTPPRETHNLSFLESHLPWWDGGHCRCDGQVCVAEATTEVSIKGAGGTCGRRSWAAGDKQRVVSLSLYGDNPDYWLGLKEILHQVGVMYPGWMVRLYTVPHAHATHLCPLLNLYTNFYVCDITNLPPPLGNISHVHPMMWRIAPLGDPQVTALMVSERERAAVKAWLESGKHFHVMRDHPSHDVHILGGMWGARWDQRLQYQRENALLLSSIRNEMLEDAQGMTKYGEDQQILTKRLWPLMVGRVLAHDSYCCLLFRGTTPWPTQRIDGYFVGSPSFRKEYKNQTVPKPCPVRCRPKQHRDWIYC</sequence>
<name>A0AAW0WVM3_CHEQU</name>
<evidence type="ECO:0000313" key="2">
    <source>
        <dbReference type="Proteomes" id="UP001445076"/>
    </source>
</evidence>
<dbReference type="EMBL" id="JARKIK010000066">
    <property type="protein sequence ID" value="KAK8729824.1"/>
    <property type="molecule type" value="Genomic_DNA"/>
</dbReference>
<dbReference type="AlphaFoldDB" id="A0AAW0WVM3"/>
<proteinExistence type="predicted"/>
<evidence type="ECO:0000313" key="1">
    <source>
        <dbReference type="EMBL" id="KAK8729824.1"/>
    </source>
</evidence>
<protein>
    <submittedName>
        <fullName evidence="1">Uncharacterized protein</fullName>
    </submittedName>
</protein>
<gene>
    <name evidence="1" type="ORF">OTU49_008343</name>
</gene>
<organism evidence="1 2">
    <name type="scientific">Cherax quadricarinatus</name>
    <name type="common">Australian red claw crayfish</name>
    <dbReference type="NCBI Taxonomy" id="27406"/>
    <lineage>
        <taxon>Eukaryota</taxon>
        <taxon>Metazoa</taxon>
        <taxon>Ecdysozoa</taxon>
        <taxon>Arthropoda</taxon>
        <taxon>Crustacea</taxon>
        <taxon>Multicrustacea</taxon>
        <taxon>Malacostraca</taxon>
        <taxon>Eumalacostraca</taxon>
        <taxon>Eucarida</taxon>
        <taxon>Decapoda</taxon>
        <taxon>Pleocyemata</taxon>
        <taxon>Astacidea</taxon>
        <taxon>Parastacoidea</taxon>
        <taxon>Parastacidae</taxon>
        <taxon>Cherax</taxon>
    </lineage>
</organism>
<keyword evidence="2" id="KW-1185">Reference proteome</keyword>